<dbReference type="Ensembl" id="ENSMMST00000002287.1">
    <property type="protein sequence ID" value="ENSMMSP00000002084.1"/>
    <property type="gene ID" value="ENSMMSG00000001655.1"/>
</dbReference>
<comment type="catalytic activity">
    <reaction evidence="27">
        <text>an acyl-CoA + H2O = an acyl-4'-phosphopantetheine + adenosine 3',5'-bisphosphate + 2 H(+)</text>
        <dbReference type="Rhea" id="RHEA:50044"/>
        <dbReference type="ChEBI" id="CHEBI:15377"/>
        <dbReference type="ChEBI" id="CHEBI:15378"/>
        <dbReference type="ChEBI" id="CHEBI:58342"/>
        <dbReference type="ChEBI" id="CHEBI:58343"/>
        <dbReference type="ChEBI" id="CHEBI:132023"/>
    </reaction>
    <physiologicalReaction direction="left-to-right" evidence="27">
        <dbReference type="Rhea" id="RHEA:50045"/>
    </physiologicalReaction>
</comment>
<comment type="catalytic activity">
    <reaction evidence="18">
        <text>4,8-dimethylnonanoyl-CoA + H2O = S-(4,8-dimethylnonanoyl)-4'-phosphopantetheine + adenosine 3',5'-bisphosphate + 2 H(+)</text>
        <dbReference type="Rhea" id="RHEA:67524"/>
        <dbReference type="ChEBI" id="CHEBI:15377"/>
        <dbReference type="ChEBI" id="CHEBI:15378"/>
        <dbReference type="ChEBI" id="CHEBI:58343"/>
        <dbReference type="ChEBI" id="CHEBI:77061"/>
        <dbReference type="ChEBI" id="CHEBI:172385"/>
    </reaction>
    <physiologicalReaction direction="left-to-right" evidence="18">
        <dbReference type="Rhea" id="RHEA:67525"/>
    </physiologicalReaction>
</comment>
<dbReference type="InterPro" id="IPR000086">
    <property type="entry name" value="NUDIX_hydrolase_dom"/>
</dbReference>
<dbReference type="PANTHER" id="PTHR12318:SF0">
    <property type="entry name" value="ACYL-COENZYME A DIPHOSPHATASE NUDT19"/>
    <property type="match status" value="1"/>
</dbReference>
<dbReference type="GO" id="GO:1901289">
    <property type="term" value="P:succinyl-CoA catabolic process"/>
    <property type="evidence" value="ECO:0007669"/>
    <property type="project" value="Ensembl"/>
</dbReference>
<evidence type="ECO:0000256" key="27">
    <source>
        <dbReference type="ARBA" id="ARBA00048882"/>
    </source>
</evidence>
<gene>
    <name evidence="32" type="primary">NUDT19</name>
</gene>
<comment type="catalytic activity">
    <reaction evidence="14">
        <text>malonyl-CoA + H2O = malonyl-4'-phosphopantetheine + adenosine 3',5'-bisphosphate + 2 H(+)</text>
        <dbReference type="Rhea" id="RHEA:67468"/>
        <dbReference type="ChEBI" id="CHEBI:15377"/>
        <dbReference type="ChEBI" id="CHEBI:15378"/>
        <dbReference type="ChEBI" id="CHEBI:57384"/>
        <dbReference type="ChEBI" id="CHEBI:58343"/>
        <dbReference type="ChEBI" id="CHEBI:172363"/>
    </reaction>
    <physiologicalReaction direction="left-to-right" evidence="14">
        <dbReference type="Rhea" id="RHEA:67469"/>
    </physiologicalReaction>
</comment>
<keyword evidence="33" id="KW-1185">Reference proteome</keyword>
<evidence type="ECO:0000256" key="25">
    <source>
        <dbReference type="ARBA" id="ARBA00048667"/>
    </source>
</evidence>
<comment type="catalytic activity">
    <reaction evidence="26">
        <text>hexadecanoyl-CoA + H2O = S-hexadecanoyl-4'-phosphopantetheine + adenosine 3',5'-bisphosphate + 2 H(+)</text>
        <dbReference type="Rhea" id="RHEA:50032"/>
        <dbReference type="ChEBI" id="CHEBI:15377"/>
        <dbReference type="ChEBI" id="CHEBI:15378"/>
        <dbReference type="ChEBI" id="CHEBI:57379"/>
        <dbReference type="ChEBI" id="CHEBI:58343"/>
        <dbReference type="ChEBI" id="CHEBI:132018"/>
    </reaction>
    <physiologicalReaction direction="left-to-right" evidence="26">
        <dbReference type="Rhea" id="RHEA:50033"/>
    </physiologicalReaction>
</comment>
<name>A0A8C6CT27_MOSMO</name>
<evidence type="ECO:0000256" key="19">
    <source>
        <dbReference type="ARBA" id="ARBA00047666"/>
    </source>
</evidence>
<dbReference type="GeneTree" id="ENSGT00420000029858"/>
<evidence type="ECO:0000256" key="5">
    <source>
        <dbReference type="ARBA" id="ARBA00022801"/>
    </source>
</evidence>
<dbReference type="PROSITE" id="PS51462">
    <property type="entry name" value="NUDIX"/>
    <property type="match status" value="1"/>
</dbReference>
<evidence type="ECO:0000256" key="9">
    <source>
        <dbReference type="ARBA" id="ARBA00031193"/>
    </source>
</evidence>
<dbReference type="GO" id="GO:0015938">
    <property type="term" value="P:coenzyme A catabolic process"/>
    <property type="evidence" value="ECO:0007669"/>
    <property type="project" value="Ensembl"/>
</dbReference>
<comment type="cofactor">
    <cofactor evidence="1">
        <name>Mn(2+)</name>
        <dbReference type="ChEBI" id="CHEBI:29035"/>
    </cofactor>
</comment>
<dbReference type="GO" id="GO:0010945">
    <property type="term" value="F:coenzyme A diphosphatase activity"/>
    <property type="evidence" value="ECO:0007669"/>
    <property type="project" value="UniProtKB-EC"/>
</dbReference>
<evidence type="ECO:0000256" key="7">
    <source>
        <dbReference type="ARBA" id="ARBA00023211"/>
    </source>
</evidence>
<evidence type="ECO:0000256" key="15">
    <source>
        <dbReference type="ARBA" id="ARBA00047403"/>
    </source>
</evidence>
<evidence type="ECO:0000256" key="16">
    <source>
        <dbReference type="ARBA" id="ARBA00047466"/>
    </source>
</evidence>
<comment type="catalytic activity">
    <reaction evidence="21">
        <text>dodecanoyl-CoA + H2O = S-dodecanoyl-4'-phosphopantetheine + adenosine 3',5'-bisphosphate + 2 H(+)</text>
        <dbReference type="Rhea" id="RHEA:50024"/>
        <dbReference type="ChEBI" id="CHEBI:15377"/>
        <dbReference type="ChEBI" id="CHEBI:15378"/>
        <dbReference type="ChEBI" id="CHEBI:57375"/>
        <dbReference type="ChEBI" id="CHEBI:58343"/>
        <dbReference type="ChEBI" id="CHEBI:132015"/>
    </reaction>
    <physiologicalReaction direction="left-to-right" evidence="21">
        <dbReference type="Rhea" id="RHEA:50025"/>
    </physiologicalReaction>
</comment>
<comment type="catalytic activity">
    <reaction evidence="16">
        <text>hexanoyl-CoA + H2O = hexanoyl-4'-phosphopantetheine + adenosine 3',5'-bisphosphate + 2 H(+)</text>
        <dbReference type="Rhea" id="RHEA:49980"/>
        <dbReference type="ChEBI" id="CHEBI:15377"/>
        <dbReference type="ChEBI" id="CHEBI:15378"/>
        <dbReference type="ChEBI" id="CHEBI:58343"/>
        <dbReference type="ChEBI" id="CHEBI:62620"/>
        <dbReference type="ChEBI" id="CHEBI:132012"/>
    </reaction>
    <physiologicalReaction direction="left-to-right" evidence="16">
        <dbReference type="Rhea" id="RHEA:49981"/>
    </physiologicalReaction>
</comment>
<evidence type="ECO:0000256" key="1">
    <source>
        <dbReference type="ARBA" id="ARBA00001936"/>
    </source>
</evidence>
<evidence type="ECO:0000256" key="13">
    <source>
        <dbReference type="ARBA" id="ARBA00047289"/>
    </source>
</evidence>
<evidence type="ECO:0000256" key="29">
    <source>
        <dbReference type="ARBA" id="ARBA00049284"/>
    </source>
</evidence>
<evidence type="ECO:0000313" key="33">
    <source>
        <dbReference type="Proteomes" id="UP000694544"/>
    </source>
</evidence>
<keyword evidence="6" id="KW-0460">Magnesium</keyword>
<dbReference type="InterPro" id="IPR039121">
    <property type="entry name" value="NUDT19"/>
</dbReference>
<comment type="catalytic activity">
    <reaction evidence="25">
        <text>a 5'-end CoA-ribonucleoside in mRNA + H2O = a 5'-end phospho-adenosine-phospho-ribonucleoside in mRNA + (R)-4'-phosphopantetheine + 2 H(+)</text>
        <dbReference type="Rhea" id="RHEA:67592"/>
        <dbReference type="Rhea" id="RHEA-COMP:15719"/>
        <dbReference type="Rhea" id="RHEA-COMP:17276"/>
        <dbReference type="ChEBI" id="CHEBI:15377"/>
        <dbReference type="ChEBI" id="CHEBI:15378"/>
        <dbReference type="ChEBI" id="CHEBI:61723"/>
        <dbReference type="ChEBI" id="CHEBI:144051"/>
        <dbReference type="ChEBI" id="CHEBI:172371"/>
    </reaction>
    <physiologicalReaction direction="left-to-right" evidence="25">
        <dbReference type="Rhea" id="RHEA:67593"/>
    </physiologicalReaction>
</comment>
<dbReference type="GO" id="GO:0005739">
    <property type="term" value="C:mitochondrion"/>
    <property type="evidence" value="ECO:0007669"/>
    <property type="project" value="TreeGrafter"/>
</dbReference>
<reference evidence="32" key="2">
    <citation type="submission" date="2025-09" db="UniProtKB">
        <authorList>
            <consortium name="Ensembl"/>
        </authorList>
    </citation>
    <scope>IDENTIFICATION</scope>
</reference>
<protein>
    <recommendedName>
        <fullName evidence="8">Acyl-coenzyme A diphosphatase NUDT19</fullName>
        <ecNumber evidence="11">3.6.1.77</ecNumber>
    </recommendedName>
    <alternativeName>
        <fullName evidence="9">Nucleoside diphosphate-linked moiety X motif 19</fullName>
    </alternativeName>
</protein>
<comment type="cofactor">
    <cofactor evidence="2">
        <name>Mg(2+)</name>
        <dbReference type="ChEBI" id="CHEBI:18420"/>
    </cofactor>
</comment>
<comment type="catalytic activity">
    <reaction evidence="24">
        <text>succinyl-CoA + H2O = succinyl-4'-phosphopantetheine + adenosine 3',5'-bisphosphate + 2 H(+)</text>
        <dbReference type="Rhea" id="RHEA:67472"/>
        <dbReference type="ChEBI" id="CHEBI:15377"/>
        <dbReference type="ChEBI" id="CHEBI:15378"/>
        <dbReference type="ChEBI" id="CHEBI:57292"/>
        <dbReference type="ChEBI" id="CHEBI:58343"/>
        <dbReference type="ChEBI" id="CHEBI:172364"/>
    </reaction>
    <physiologicalReaction direction="left-to-right" evidence="24">
        <dbReference type="Rhea" id="RHEA:67473"/>
    </physiologicalReaction>
</comment>
<dbReference type="Gene3D" id="3.90.79.10">
    <property type="entry name" value="Nucleoside Triphosphate Pyrophosphohydrolase"/>
    <property type="match status" value="1"/>
</dbReference>
<feature type="domain" description="Nudix hydrolase" evidence="31">
    <location>
        <begin position="11"/>
        <end position="262"/>
    </location>
</feature>
<evidence type="ECO:0000256" key="6">
    <source>
        <dbReference type="ARBA" id="ARBA00022842"/>
    </source>
</evidence>
<comment type="catalytic activity">
    <reaction evidence="10">
        <text>CoA + H2O = (R)-4'-phosphopantetheine + adenosine 3',5'-bisphosphate + 2 H(+)</text>
        <dbReference type="Rhea" id="RHEA:64988"/>
        <dbReference type="ChEBI" id="CHEBI:15377"/>
        <dbReference type="ChEBI" id="CHEBI:15378"/>
        <dbReference type="ChEBI" id="CHEBI:57287"/>
        <dbReference type="ChEBI" id="CHEBI:58343"/>
        <dbReference type="ChEBI" id="CHEBI:61723"/>
        <dbReference type="EC" id="3.6.1.77"/>
    </reaction>
    <physiologicalReaction direction="left-to-right" evidence="10">
        <dbReference type="Rhea" id="RHEA:64989"/>
    </physiologicalReaction>
</comment>
<dbReference type="InterPro" id="IPR015797">
    <property type="entry name" value="NUDIX_hydrolase-like_dom_sf"/>
</dbReference>
<dbReference type="GO" id="GO:0000287">
    <property type="term" value="F:magnesium ion binding"/>
    <property type="evidence" value="ECO:0007669"/>
    <property type="project" value="Ensembl"/>
</dbReference>
<dbReference type="GO" id="GO:0036114">
    <property type="term" value="P:medium-chain fatty-acyl-CoA catabolic process"/>
    <property type="evidence" value="ECO:0007669"/>
    <property type="project" value="Ensembl"/>
</dbReference>
<comment type="catalytic activity">
    <reaction evidence="22">
        <text>(9Z,12Z,15Z)-octadecatrienoyl-CoA + H2O = S-(9Z,12Z,15Z-octadecatrienoyl)-4'-phosphopantetheine + adenosine 3',5'-bisphosphate + 2 H(+)</text>
        <dbReference type="Rhea" id="RHEA:67532"/>
        <dbReference type="ChEBI" id="CHEBI:15377"/>
        <dbReference type="ChEBI" id="CHEBI:15378"/>
        <dbReference type="ChEBI" id="CHEBI:58343"/>
        <dbReference type="ChEBI" id="CHEBI:74034"/>
        <dbReference type="ChEBI" id="CHEBI:172386"/>
    </reaction>
    <physiologicalReaction direction="left-to-right" evidence="22">
        <dbReference type="Rhea" id="RHEA:67533"/>
    </physiologicalReaction>
</comment>
<evidence type="ECO:0000256" key="8">
    <source>
        <dbReference type="ARBA" id="ARBA00026208"/>
    </source>
</evidence>
<evidence type="ECO:0000256" key="3">
    <source>
        <dbReference type="ARBA" id="ARBA00005582"/>
    </source>
</evidence>
<evidence type="ECO:0000256" key="2">
    <source>
        <dbReference type="ARBA" id="ARBA00001946"/>
    </source>
</evidence>
<dbReference type="PANTHER" id="PTHR12318">
    <property type="entry name" value="TESTOSTERONE-REGULATED PROTEIN RP2"/>
    <property type="match status" value="1"/>
</dbReference>
<evidence type="ECO:0000256" key="18">
    <source>
        <dbReference type="ARBA" id="ARBA00047584"/>
    </source>
</evidence>
<evidence type="ECO:0000256" key="17">
    <source>
        <dbReference type="ARBA" id="ARBA00047511"/>
    </source>
</evidence>
<evidence type="ECO:0000256" key="21">
    <source>
        <dbReference type="ARBA" id="ARBA00047757"/>
    </source>
</evidence>
<comment type="catalytic activity">
    <reaction evidence="28">
        <text>choloyl-CoA + H2O = S-choloyl-4'-phosphopantetheine + adenosine 3',5'-bisphosphate + 2 H(+)</text>
        <dbReference type="Rhea" id="RHEA:50036"/>
        <dbReference type="ChEBI" id="CHEBI:15377"/>
        <dbReference type="ChEBI" id="CHEBI:15378"/>
        <dbReference type="ChEBI" id="CHEBI:57373"/>
        <dbReference type="ChEBI" id="CHEBI:58343"/>
        <dbReference type="ChEBI" id="CHEBI:132020"/>
    </reaction>
    <physiologicalReaction direction="left-to-right" evidence="28">
        <dbReference type="Rhea" id="RHEA:50037"/>
    </physiologicalReaction>
</comment>
<evidence type="ECO:0000256" key="20">
    <source>
        <dbReference type="ARBA" id="ARBA00047708"/>
    </source>
</evidence>
<evidence type="ECO:0000256" key="12">
    <source>
        <dbReference type="ARBA" id="ARBA00045809"/>
    </source>
</evidence>
<dbReference type="CDD" id="cd18870">
    <property type="entry name" value="NUDIX_AcylCoAdiphos_Nudt19"/>
    <property type="match status" value="1"/>
</dbReference>
<accession>A0A8C6CT27</accession>
<dbReference type="Proteomes" id="UP000694544">
    <property type="component" value="Unplaced"/>
</dbReference>
<comment type="catalytic activity">
    <reaction evidence="23">
        <text>(9Z)-tetradecenoyl-CoA + H2O = S-(9Z-tetradecenoyl)-4'-phosphopantetheine + adenosine 3',5'-bisphosphate + 2 H(+)</text>
        <dbReference type="Rhea" id="RHEA:67544"/>
        <dbReference type="ChEBI" id="CHEBI:15377"/>
        <dbReference type="ChEBI" id="CHEBI:15378"/>
        <dbReference type="ChEBI" id="CHEBI:58343"/>
        <dbReference type="ChEBI" id="CHEBI:65060"/>
        <dbReference type="ChEBI" id="CHEBI:172389"/>
    </reaction>
    <physiologicalReaction direction="left-to-right" evidence="23">
        <dbReference type="Rhea" id="RHEA:67545"/>
    </physiologicalReaction>
</comment>
<dbReference type="EC" id="3.6.1.77" evidence="11"/>
<evidence type="ECO:0000256" key="4">
    <source>
        <dbReference type="ARBA" id="ARBA00022723"/>
    </source>
</evidence>
<comment type="catalytic activity">
    <reaction evidence="29">
        <text>butanoyl-CoA + H2O = S-butanoyl-4'-phosphopantetheine + adenosine 3',5'-bisphosphate + 2 H(+)</text>
        <dbReference type="Rhea" id="RHEA:49976"/>
        <dbReference type="ChEBI" id="CHEBI:15377"/>
        <dbReference type="ChEBI" id="CHEBI:15378"/>
        <dbReference type="ChEBI" id="CHEBI:57371"/>
        <dbReference type="ChEBI" id="CHEBI:58343"/>
        <dbReference type="ChEBI" id="CHEBI:132011"/>
    </reaction>
    <physiologicalReaction direction="left-to-right" evidence="29">
        <dbReference type="Rhea" id="RHEA:49977"/>
    </physiologicalReaction>
</comment>
<evidence type="ECO:0000313" key="32">
    <source>
        <dbReference type="Ensembl" id="ENSMMSP00000002084.1"/>
    </source>
</evidence>
<evidence type="ECO:0000256" key="30">
    <source>
        <dbReference type="ARBA" id="ARBA00049403"/>
    </source>
</evidence>
<comment type="catalytic activity">
    <reaction evidence="15">
        <text>tetradecanoyl-CoA + H2O = tetradecanoyl-4'-phosphopantetheine + adenosine 3',5'-bisphosphate + 2 H(+)</text>
        <dbReference type="Rhea" id="RHEA:50028"/>
        <dbReference type="ChEBI" id="CHEBI:15377"/>
        <dbReference type="ChEBI" id="CHEBI:15378"/>
        <dbReference type="ChEBI" id="CHEBI:57385"/>
        <dbReference type="ChEBI" id="CHEBI:58343"/>
        <dbReference type="ChEBI" id="CHEBI:132017"/>
    </reaction>
    <physiologicalReaction direction="left-to-right" evidence="15">
        <dbReference type="Rhea" id="RHEA:50029"/>
    </physiologicalReaction>
</comment>
<comment type="catalytic activity">
    <reaction evidence="13">
        <text>octanoyl-CoA + H2O = S-octanoyl-4'-phosphopantetheine + adenosine 3',5'-bisphosphate + 2 H(+)</text>
        <dbReference type="Rhea" id="RHEA:50016"/>
        <dbReference type="ChEBI" id="CHEBI:15377"/>
        <dbReference type="ChEBI" id="CHEBI:15378"/>
        <dbReference type="ChEBI" id="CHEBI:57386"/>
        <dbReference type="ChEBI" id="CHEBI:58343"/>
        <dbReference type="ChEBI" id="CHEBI:132013"/>
    </reaction>
    <physiologicalReaction direction="left-to-right" evidence="13">
        <dbReference type="Rhea" id="RHEA:50017"/>
    </physiologicalReaction>
</comment>
<organism evidence="32 33">
    <name type="scientific">Moschus moschiferus</name>
    <name type="common">Siberian musk deer</name>
    <name type="synonym">Moschus sibiricus</name>
    <dbReference type="NCBI Taxonomy" id="68415"/>
    <lineage>
        <taxon>Eukaryota</taxon>
        <taxon>Metazoa</taxon>
        <taxon>Chordata</taxon>
        <taxon>Craniata</taxon>
        <taxon>Vertebrata</taxon>
        <taxon>Euteleostomi</taxon>
        <taxon>Mammalia</taxon>
        <taxon>Eutheria</taxon>
        <taxon>Laurasiatheria</taxon>
        <taxon>Artiodactyla</taxon>
        <taxon>Ruminantia</taxon>
        <taxon>Pecora</taxon>
        <taxon>Moschidae</taxon>
        <taxon>Moschus</taxon>
    </lineage>
</organism>
<keyword evidence="4" id="KW-0479">Metal-binding</keyword>
<dbReference type="SUPFAM" id="SSF55811">
    <property type="entry name" value="Nudix"/>
    <property type="match status" value="1"/>
</dbReference>
<evidence type="ECO:0000256" key="14">
    <source>
        <dbReference type="ARBA" id="ARBA00047369"/>
    </source>
</evidence>
<dbReference type="GO" id="GO:1902858">
    <property type="term" value="P:propionyl-CoA metabolic process"/>
    <property type="evidence" value="ECO:0007669"/>
    <property type="project" value="Ensembl"/>
</dbReference>
<sequence length="381" mass="42616">MSVPVRAAPSNWRRAATIMLVAGWPRPVPTAPSRPQPPPEGFRVLLLQRSSNQGFVPGACVFPGGVLDAADRSTDWLCLFAPHHGPPRFGLGPAPPQLATFPVLPTARPEAVDEGAAALPDDIAFRICAIREAFEEAGVLLLRPRGPGARDQAPGCALAPPPALTDWRARVRRDPRLFLKLCAQLDCTPDIWALRDWSGWITPFLRPGSRRFETAFFLCCLSEPPQVFPDLVEVVDCKWSSPSEALESLISKEMSFAPPQFYELRRLGNFASFSDLHKFSLDRESEGTERWMPIILLTADGMIHLLPGDEMYLEDSNFLENCMSTEKKTEEIMSEGEKFHRIVLYNSRNFRDCTGYSIHVTVLPKHKHVYPKSFVMGRSHL</sequence>
<evidence type="ECO:0000256" key="26">
    <source>
        <dbReference type="ARBA" id="ARBA00048828"/>
    </source>
</evidence>
<proteinExistence type="inferred from homology"/>
<comment type="catalytic activity">
    <reaction evidence="30">
        <text>(9Z)-hexadecenoyl-CoA + H2O = S-(9Z-hexadecenoyl)-4'-phosphopantetheine + adenosine 3',5'-bisphosphate + 2 H(+)</text>
        <dbReference type="Rhea" id="RHEA:67540"/>
        <dbReference type="ChEBI" id="CHEBI:15377"/>
        <dbReference type="ChEBI" id="CHEBI:15378"/>
        <dbReference type="ChEBI" id="CHEBI:58343"/>
        <dbReference type="ChEBI" id="CHEBI:61540"/>
        <dbReference type="ChEBI" id="CHEBI:172388"/>
    </reaction>
    <physiologicalReaction direction="left-to-right" evidence="30">
        <dbReference type="Rhea" id="RHEA:67541"/>
    </physiologicalReaction>
</comment>
<evidence type="ECO:0000256" key="28">
    <source>
        <dbReference type="ARBA" id="ARBA00048961"/>
    </source>
</evidence>
<comment type="catalytic activity">
    <reaction evidence="19">
        <text>propanoyl-CoA + H2O = propanoyl-4'-phosphopantetheine + adenosine 3',5'-bisphosphate + 2 H(+)</text>
        <dbReference type="Rhea" id="RHEA:67464"/>
        <dbReference type="ChEBI" id="CHEBI:15377"/>
        <dbReference type="ChEBI" id="CHEBI:15378"/>
        <dbReference type="ChEBI" id="CHEBI:57392"/>
        <dbReference type="ChEBI" id="CHEBI:58343"/>
        <dbReference type="ChEBI" id="CHEBI:172362"/>
    </reaction>
    <physiologicalReaction direction="left-to-right" evidence="19">
        <dbReference type="Rhea" id="RHEA:67465"/>
    </physiologicalReaction>
</comment>
<evidence type="ECO:0000256" key="24">
    <source>
        <dbReference type="ARBA" id="ARBA00048624"/>
    </source>
</evidence>
<evidence type="ECO:0000256" key="11">
    <source>
        <dbReference type="ARBA" id="ARBA00044967"/>
    </source>
</evidence>
<keyword evidence="5" id="KW-0378">Hydrolase</keyword>
<keyword evidence="7" id="KW-0464">Manganese</keyword>
<evidence type="ECO:0000256" key="23">
    <source>
        <dbReference type="ARBA" id="ARBA00048413"/>
    </source>
</evidence>
<dbReference type="GO" id="GO:0044580">
    <property type="term" value="P:butyryl-CoA catabolic process"/>
    <property type="evidence" value="ECO:0007669"/>
    <property type="project" value="Ensembl"/>
</dbReference>
<comment type="catalytic activity">
    <reaction evidence="17">
        <text>(6Z)-octenoyl-CoA + H2O = S-(6Z-octenoyl)-4'-phosphopantetheine + adenosine 3',5'-bisphosphate + 2 H(+)</text>
        <dbReference type="Rhea" id="RHEA:67528"/>
        <dbReference type="ChEBI" id="CHEBI:15377"/>
        <dbReference type="ChEBI" id="CHEBI:15378"/>
        <dbReference type="ChEBI" id="CHEBI:58343"/>
        <dbReference type="ChEBI" id="CHEBI:172383"/>
        <dbReference type="ChEBI" id="CHEBI:172384"/>
    </reaction>
    <physiologicalReaction direction="left-to-right" evidence="17">
        <dbReference type="Rhea" id="RHEA:67529"/>
    </physiologicalReaction>
</comment>
<evidence type="ECO:0000259" key="31">
    <source>
        <dbReference type="PROSITE" id="PS51462"/>
    </source>
</evidence>
<comment type="function">
    <text evidence="12">Fatty acyl-coenzyme A (CoA) diphosphatase that hydrolyzes fatty acyl-CoA to yield acyl-4'-phosphopantetheine and adenosine 3',5'-bisphosphate. Mediates the hydrolysis of a wide range of CoA esters, including choloyl-CoA and branched-chain fatty-acyl-CoA esters and at low substrate concentrations medium and long-chain fatty-acyl-CoA esters are the primary substrates. Highest activity seen with medium-chain acyl-CoA esters and higher rates of activity seen with the unsaturated acyl-CoA esters compared with the saturated esters. Exhibits decapping activity towards dpCoA-capped RNAs in vitro.</text>
</comment>
<evidence type="ECO:0000256" key="10">
    <source>
        <dbReference type="ARBA" id="ARBA00044908"/>
    </source>
</evidence>
<comment type="similarity">
    <text evidence="3">Belongs to the Nudix hydrolase family.</text>
</comment>
<dbReference type="AlphaFoldDB" id="A0A8C6CT27"/>
<dbReference type="GO" id="GO:2001294">
    <property type="term" value="P:malonyl-CoA catabolic process"/>
    <property type="evidence" value="ECO:0007669"/>
    <property type="project" value="Ensembl"/>
</dbReference>
<comment type="catalytic activity">
    <reaction evidence="20">
        <text>(9Z,12Z)-octadecadienoyl-CoA + H2O = S-(9Z,12Z-octadecadienoyl)-4'-phosphopantetheine + adenosine 3',5'-bisphosphate + 2 H(+)</text>
        <dbReference type="Rhea" id="RHEA:67536"/>
        <dbReference type="ChEBI" id="CHEBI:15377"/>
        <dbReference type="ChEBI" id="CHEBI:15378"/>
        <dbReference type="ChEBI" id="CHEBI:57383"/>
        <dbReference type="ChEBI" id="CHEBI:58343"/>
        <dbReference type="ChEBI" id="CHEBI:172387"/>
    </reaction>
    <physiologicalReaction direction="left-to-right" evidence="20">
        <dbReference type="Rhea" id="RHEA:67537"/>
    </physiologicalReaction>
</comment>
<evidence type="ECO:0000256" key="22">
    <source>
        <dbReference type="ARBA" id="ARBA00048360"/>
    </source>
</evidence>
<reference evidence="32" key="1">
    <citation type="submission" date="2025-08" db="UniProtKB">
        <authorList>
            <consortium name="Ensembl"/>
        </authorList>
    </citation>
    <scope>IDENTIFICATION</scope>
</reference>